<evidence type="ECO:0000256" key="3">
    <source>
        <dbReference type="ARBA" id="ARBA00023163"/>
    </source>
</evidence>
<dbReference type="InterPro" id="IPR011006">
    <property type="entry name" value="CheY-like_superfamily"/>
</dbReference>
<evidence type="ECO:0000259" key="5">
    <source>
        <dbReference type="PROSITE" id="PS50043"/>
    </source>
</evidence>
<keyword evidence="2" id="KW-0238">DNA-binding</keyword>
<evidence type="ECO:0000256" key="4">
    <source>
        <dbReference type="PROSITE-ProRule" id="PRU00169"/>
    </source>
</evidence>
<evidence type="ECO:0000256" key="2">
    <source>
        <dbReference type="ARBA" id="ARBA00023125"/>
    </source>
</evidence>
<dbReference type="Gene3D" id="3.40.50.2300">
    <property type="match status" value="1"/>
</dbReference>
<keyword evidence="3" id="KW-0804">Transcription</keyword>
<gene>
    <name evidence="7" type="ORF">ACFFI0_19740</name>
</gene>
<dbReference type="PRINTS" id="PR00038">
    <property type="entry name" value="HTHLUXR"/>
</dbReference>
<feature type="domain" description="HTH luxR-type" evidence="5">
    <location>
        <begin position="138"/>
        <end position="201"/>
    </location>
</feature>
<accession>A0ABV6HNU8</accession>
<dbReference type="InterPro" id="IPR039420">
    <property type="entry name" value="WalR-like"/>
</dbReference>
<dbReference type="InterPro" id="IPR001789">
    <property type="entry name" value="Sig_transdc_resp-reg_receiver"/>
</dbReference>
<evidence type="ECO:0000256" key="1">
    <source>
        <dbReference type="ARBA" id="ARBA00023015"/>
    </source>
</evidence>
<dbReference type="PANTHER" id="PTHR43214">
    <property type="entry name" value="TWO-COMPONENT RESPONSE REGULATOR"/>
    <property type="match status" value="1"/>
</dbReference>
<evidence type="ECO:0000313" key="8">
    <source>
        <dbReference type="Proteomes" id="UP001589774"/>
    </source>
</evidence>
<dbReference type="SMART" id="SM00421">
    <property type="entry name" value="HTH_LUXR"/>
    <property type="match status" value="1"/>
</dbReference>
<feature type="domain" description="Response regulatory" evidence="6">
    <location>
        <begin position="3"/>
        <end position="117"/>
    </location>
</feature>
<name>A0ABV6HNU8_9SPHI</name>
<sequence>MVSVGIIESDEQMRATIRTLLLNQRSQEFNILFELERANNLLHQKALSPQLILVELKGYSTRVIKQIRIQFPKTNIIILSEIANIATVLEALRAGAVSYLLKSTCLNNIAPALIATHKGGSVISPFISREMVERIHDAKRREDLLSARELQIANGLADGLSYKLVADRYNLAVDTVRVYIKRIYRKLNINSKGELIAQLKY</sequence>
<keyword evidence="1" id="KW-0805">Transcription regulation</keyword>
<organism evidence="7 8">
    <name type="scientific">Olivibacter oleidegradans</name>
    <dbReference type="NCBI Taxonomy" id="760123"/>
    <lineage>
        <taxon>Bacteria</taxon>
        <taxon>Pseudomonadati</taxon>
        <taxon>Bacteroidota</taxon>
        <taxon>Sphingobacteriia</taxon>
        <taxon>Sphingobacteriales</taxon>
        <taxon>Sphingobacteriaceae</taxon>
        <taxon>Olivibacter</taxon>
    </lineage>
</organism>
<comment type="caution">
    <text evidence="7">The sequence shown here is derived from an EMBL/GenBank/DDBJ whole genome shotgun (WGS) entry which is preliminary data.</text>
</comment>
<dbReference type="Pfam" id="PF00072">
    <property type="entry name" value="Response_reg"/>
    <property type="match status" value="1"/>
</dbReference>
<dbReference type="CDD" id="cd06170">
    <property type="entry name" value="LuxR_C_like"/>
    <property type="match status" value="1"/>
</dbReference>
<dbReference type="RefSeq" id="WP_149106024.1">
    <property type="nucleotide sequence ID" value="NZ_JBHLWO010000002.1"/>
</dbReference>
<protein>
    <submittedName>
        <fullName evidence="7">LuxR C-terminal-related transcriptional regulator</fullName>
    </submittedName>
</protein>
<dbReference type="SUPFAM" id="SSF46894">
    <property type="entry name" value="C-terminal effector domain of the bipartite response regulators"/>
    <property type="match status" value="1"/>
</dbReference>
<dbReference type="PROSITE" id="PS50110">
    <property type="entry name" value="RESPONSE_REGULATORY"/>
    <property type="match status" value="1"/>
</dbReference>
<comment type="caution">
    <text evidence="4">Lacks conserved residue(s) required for the propagation of feature annotation.</text>
</comment>
<dbReference type="Pfam" id="PF00196">
    <property type="entry name" value="GerE"/>
    <property type="match status" value="1"/>
</dbReference>
<evidence type="ECO:0000313" key="7">
    <source>
        <dbReference type="EMBL" id="MFC0320568.1"/>
    </source>
</evidence>
<dbReference type="PANTHER" id="PTHR43214:SF41">
    <property type="entry name" value="NITRATE_NITRITE RESPONSE REGULATOR PROTEIN NARP"/>
    <property type="match status" value="1"/>
</dbReference>
<dbReference type="EMBL" id="JBHLWO010000002">
    <property type="protein sequence ID" value="MFC0320568.1"/>
    <property type="molecule type" value="Genomic_DNA"/>
</dbReference>
<keyword evidence="8" id="KW-1185">Reference proteome</keyword>
<dbReference type="InterPro" id="IPR016032">
    <property type="entry name" value="Sig_transdc_resp-reg_C-effctor"/>
</dbReference>
<dbReference type="PROSITE" id="PS00622">
    <property type="entry name" value="HTH_LUXR_1"/>
    <property type="match status" value="1"/>
</dbReference>
<dbReference type="PROSITE" id="PS50043">
    <property type="entry name" value="HTH_LUXR_2"/>
    <property type="match status" value="1"/>
</dbReference>
<dbReference type="SUPFAM" id="SSF52172">
    <property type="entry name" value="CheY-like"/>
    <property type="match status" value="1"/>
</dbReference>
<dbReference type="InterPro" id="IPR000792">
    <property type="entry name" value="Tscrpt_reg_LuxR_C"/>
</dbReference>
<dbReference type="Proteomes" id="UP001589774">
    <property type="component" value="Unassembled WGS sequence"/>
</dbReference>
<reference evidence="7 8" key="1">
    <citation type="submission" date="2024-09" db="EMBL/GenBank/DDBJ databases">
        <authorList>
            <person name="Sun Q."/>
            <person name="Mori K."/>
        </authorList>
    </citation>
    <scope>NUCLEOTIDE SEQUENCE [LARGE SCALE GENOMIC DNA]</scope>
    <source>
        <strain evidence="7 8">CCM 7765</strain>
    </source>
</reference>
<evidence type="ECO:0000259" key="6">
    <source>
        <dbReference type="PROSITE" id="PS50110"/>
    </source>
</evidence>
<proteinExistence type="predicted"/>